<evidence type="ECO:0000313" key="2">
    <source>
        <dbReference type="EMBL" id="VEL07622.1"/>
    </source>
</evidence>
<sequence>MADNNSIKSMRECRKEVPFGYSRGCQSVTCATRVHASLFARHPVGLATASSLLTSSDLANCSTAQLPDRPTAQQPGRVDSGFMLLTDGQRQTPRAYDWSKWMPQSQSECTHQPPCRPGNNGRWSPDNGQNRGLTSDPVLDVASPRQPRQLHICMTVDCLVASP</sequence>
<proteinExistence type="predicted"/>
<dbReference type="Proteomes" id="UP000784294">
    <property type="component" value="Unassembled WGS sequence"/>
</dbReference>
<dbReference type="EMBL" id="CAAALY010002126">
    <property type="protein sequence ID" value="VEL07622.1"/>
    <property type="molecule type" value="Genomic_DNA"/>
</dbReference>
<reference evidence="2" key="1">
    <citation type="submission" date="2018-11" db="EMBL/GenBank/DDBJ databases">
        <authorList>
            <consortium name="Pathogen Informatics"/>
        </authorList>
    </citation>
    <scope>NUCLEOTIDE SEQUENCE</scope>
</reference>
<evidence type="ECO:0000313" key="3">
    <source>
        <dbReference type="Proteomes" id="UP000784294"/>
    </source>
</evidence>
<dbReference type="AlphaFoldDB" id="A0A3S5AXJ9"/>
<protein>
    <submittedName>
        <fullName evidence="2">Uncharacterized protein</fullName>
    </submittedName>
</protein>
<organism evidence="2 3">
    <name type="scientific">Protopolystoma xenopodis</name>
    <dbReference type="NCBI Taxonomy" id="117903"/>
    <lineage>
        <taxon>Eukaryota</taxon>
        <taxon>Metazoa</taxon>
        <taxon>Spiralia</taxon>
        <taxon>Lophotrochozoa</taxon>
        <taxon>Platyhelminthes</taxon>
        <taxon>Monogenea</taxon>
        <taxon>Polyopisthocotylea</taxon>
        <taxon>Polystomatidea</taxon>
        <taxon>Polystomatidae</taxon>
        <taxon>Protopolystoma</taxon>
    </lineage>
</organism>
<comment type="caution">
    <text evidence="2">The sequence shown here is derived from an EMBL/GenBank/DDBJ whole genome shotgun (WGS) entry which is preliminary data.</text>
</comment>
<name>A0A3S5AXJ9_9PLAT</name>
<keyword evidence="3" id="KW-1185">Reference proteome</keyword>
<feature type="region of interest" description="Disordered" evidence="1">
    <location>
        <begin position="103"/>
        <end position="137"/>
    </location>
</feature>
<evidence type="ECO:0000256" key="1">
    <source>
        <dbReference type="SAM" id="MobiDB-lite"/>
    </source>
</evidence>
<gene>
    <name evidence="2" type="ORF">PXEA_LOCUS1062</name>
</gene>
<accession>A0A3S5AXJ9</accession>